<keyword evidence="3" id="KW-1185">Reference proteome</keyword>
<protein>
    <submittedName>
        <fullName evidence="2">Uncharacterized protein</fullName>
    </submittedName>
</protein>
<organism evidence="2 3">
    <name type="scientific">Brassicogethes aeneus</name>
    <name type="common">Rape pollen beetle</name>
    <name type="synonym">Meligethes aeneus</name>
    <dbReference type="NCBI Taxonomy" id="1431903"/>
    <lineage>
        <taxon>Eukaryota</taxon>
        <taxon>Metazoa</taxon>
        <taxon>Ecdysozoa</taxon>
        <taxon>Arthropoda</taxon>
        <taxon>Hexapoda</taxon>
        <taxon>Insecta</taxon>
        <taxon>Pterygota</taxon>
        <taxon>Neoptera</taxon>
        <taxon>Endopterygota</taxon>
        <taxon>Coleoptera</taxon>
        <taxon>Polyphaga</taxon>
        <taxon>Cucujiformia</taxon>
        <taxon>Nitidulidae</taxon>
        <taxon>Meligethinae</taxon>
        <taxon>Brassicogethes</taxon>
    </lineage>
</organism>
<gene>
    <name evidence="2" type="ORF">MELIAE_LOCUS8103</name>
</gene>
<accession>A0A9P0B9W0</accession>
<dbReference type="OrthoDB" id="6817029at2759"/>
<feature type="signal peptide" evidence="1">
    <location>
        <begin position="1"/>
        <end position="16"/>
    </location>
</feature>
<dbReference type="EMBL" id="OV121136">
    <property type="protein sequence ID" value="CAH0557360.1"/>
    <property type="molecule type" value="Genomic_DNA"/>
</dbReference>
<keyword evidence="1" id="KW-0732">Signal</keyword>
<sequence length="151" mass="17178">MRACVLLLALILPCFCDNNHSPNLRLINKDEINKQFFPDELKPKTVWAKFVDIIPPDNGGTFGDLITNPRQNGDSLLLRDVALLPNMYSDEQNFLWLGQLNGRIITSVRVLNFGRHRAYTRRIDIAGPNAQVIFGVMPLNDPRLLIEVYGF</sequence>
<proteinExistence type="predicted"/>
<name>A0A9P0B9W0_BRAAE</name>
<evidence type="ECO:0000256" key="1">
    <source>
        <dbReference type="SAM" id="SignalP"/>
    </source>
</evidence>
<evidence type="ECO:0000313" key="3">
    <source>
        <dbReference type="Proteomes" id="UP001154078"/>
    </source>
</evidence>
<evidence type="ECO:0000313" key="2">
    <source>
        <dbReference type="EMBL" id="CAH0557360.1"/>
    </source>
</evidence>
<reference evidence="2" key="1">
    <citation type="submission" date="2021-12" db="EMBL/GenBank/DDBJ databases">
        <authorList>
            <person name="King R."/>
        </authorList>
    </citation>
    <scope>NUCLEOTIDE SEQUENCE</scope>
</reference>
<dbReference type="AlphaFoldDB" id="A0A9P0B9W0"/>
<dbReference type="Proteomes" id="UP001154078">
    <property type="component" value="Chromosome 5"/>
</dbReference>
<feature type="chain" id="PRO_5040311811" evidence="1">
    <location>
        <begin position="17"/>
        <end position="151"/>
    </location>
</feature>